<dbReference type="EMBL" id="CP092488">
    <property type="protein sequence ID" value="UMB70891.1"/>
    <property type="molecule type" value="Genomic_DNA"/>
</dbReference>
<accession>A0ABY3VN74</accession>
<gene>
    <name evidence="1" type="ORF">MKK62_06280</name>
</gene>
<keyword evidence="2" id="KW-1185">Reference proteome</keyword>
<reference evidence="1" key="1">
    <citation type="submission" date="2022-08" db="EMBL/GenBank/DDBJ databases">
        <title>Whole genome sequencing of non-tuberculosis mycobacteria type-strains.</title>
        <authorList>
            <person name="Igarashi Y."/>
            <person name="Osugi A."/>
            <person name="Mitarai S."/>
        </authorList>
    </citation>
    <scope>NUCLEOTIDE SEQUENCE</scope>
    <source>
        <strain evidence="1">DSM 45127</strain>
    </source>
</reference>
<sequence>MSVHTLNPSQREQWIELIRKASVGRLIFTELALPAVQLVEFCCWRDDVVVRVTDAPVLAAVSRNQVLAFEADEFDADLESGWSVTVVGHSAPVTKVPELIELSGMFSRPSAGGRWDYFVRIRCERVCGRRFG</sequence>
<dbReference type="SUPFAM" id="SSF50475">
    <property type="entry name" value="FMN-binding split barrel"/>
    <property type="match status" value="1"/>
</dbReference>
<evidence type="ECO:0000313" key="1">
    <source>
        <dbReference type="EMBL" id="UMB70891.1"/>
    </source>
</evidence>
<dbReference type="InterPro" id="IPR012349">
    <property type="entry name" value="Split_barrel_FMN-bd"/>
</dbReference>
<name>A0ABY3VN74_9MYCO</name>
<protein>
    <submittedName>
        <fullName evidence="1">Pyridoxamine 5'-phosphate oxidase family protein</fullName>
    </submittedName>
</protein>
<dbReference type="Gene3D" id="2.30.110.10">
    <property type="entry name" value="Electron Transport, Fmn-binding Protein, Chain A"/>
    <property type="match status" value="1"/>
</dbReference>
<organism evidence="1 2">
    <name type="scientific">Mycobacterium paraterrae</name>
    <dbReference type="NCBI Taxonomy" id="577492"/>
    <lineage>
        <taxon>Bacteria</taxon>
        <taxon>Bacillati</taxon>
        <taxon>Actinomycetota</taxon>
        <taxon>Actinomycetes</taxon>
        <taxon>Mycobacteriales</taxon>
        <taxon>Mycobacteriaceae</taxon>
        <taxon>Mycobacterium</taxon>
    </lineage>
</organism>
<dbReference type="RefSeq" id="WP_240262649.1">
    <property type="nucleotide sequence ID" value="NZ_CP092488.2"/>
</dbReference>
<dbReference type="Proteomes" id="UP001055336">
    <property type="component" value="Chromosome"/>
</dbReference>
<proteinExistence type="predicted"/>
<evidence type="ECO:0000313" key="2">
    <source>
        <dbReference type="Proteomes" id="UP001055336"/>
    </source>
</evidence>
<dbReference type="Pfam" id="PF12900">
    <property type="entry name" value="Pyridox_ox_2"/>
    <property type="match status" value="1"/>
</dbReference>
<dbReference type="InterPro" id="IPR024747">
    <property type="entry name" value="Pyridox_Oxase-rel"/>
</dbReference>